<keyword evidence="6" id="KW-0418">Kinase</keyword>
<name>A0A0F9RV06_9ZZZZ</name>
<organism evidence="9">
    <name type="scientific">marine sediment metagenome</name>
    <dbReference type="NCBI Taxonomy" id="412755"/>
    <lineage>
        <taxon>unclassified sequences</taxon>
        <taxon>metagenomes</taxon>
        <taxon>ecological metagenomes</taxon>
    </lineage>
</organism>
<feature type="domain" description="Aspartate/glutamate/uridylate kinase" evidence="8">
    <location>
        <begin position="9"/>
        <end position="239"/>
    </location>
</feature>
<evidence type="ECO:0000256" key="7">
    <source>
        <dbReference type="ARBA" id="ARBA00022840"/>
    </source>
</evidence>
<protein>
    <recommendedName>
        <fullName evidence="8">Aspartate/glutamate/uridylate kinase domain-containing protein</fullName>
    </recommendedName>
</protein>
<dbReference type="HAMAP" id="MF_00456">
    <property type="entry name" value="ProB"/>
    <property type="match status" value="1"/>
</dbReference>
<dbReference type="InterPro" id="IPR011529">
    <property type="entry name" value="Glu_5kinase"/>
</dbReference>
<dbReference type="GO" id="GO:0004349">
    <property type="term" value="F:glutamate 5-kinase activity"/>
    <property type="evidence" value="ECO:0007669"/>
    <property type="project" value="InterPro"/>
</dbReference>
<evidence type="ECO:0000313" key="9">
    <source>
        <dbReference type="EMBL" id="KKN21053.1"/>
    </source>
</evidence>
<accession>A0A0F9RV06</accession>
<dbReference type="NCBIfam" id="TIGR01027">
    <property type="entry name" value="proB"/>
    <property type="match status" value="1"/>
</dbReference>
<dbReference type="PANTHER" id="PTHR43654">
    <property type="entry name" value="GLUTAMATE 5-KINASE"/>
    <property type="match status" value="1"/>
</dbReference>
<dbReference type="InterPro" id="IPR001048">
    <property type="entry name" value="Asp/Glu/Uridylate_kinase"/>
</dbReference>
<dbReference type="Gene3D" id="3.40.1160.10">
    <property type="entry name" value="Acetylglutamate kinase-like"/>
    <property type="match status" value="1"/>
</dbReference>
<evidence type="ECO:0000256" key="2">
    <source>
        <dbReference type="ARBA" id="ARBA00022605"/>
    </source>
</evidence>
<keyword evidence="7" id="KW-0067">ATP-binding</keyword>
<keyword evidence="2" id="KW-0028">Amino-acid biosynthesis</keyword>
<keyword evidence="3" id="KW-0641">Proline biosynthesis</keyword>
<evidence type="ECO:0000256" key="5">
    <source>
        <dbReference type="ARBA" id="ARBA00022741"/>
    </source>
</evidence>
<dbReference type="InterPro" id="IPR041739">
    <property type="entry name" value="G5K_ProB"/>
</dbReference>
<keyword evidence="1" id="KW-0963">Cytoplasm</keyword>
<dbReference type="InterPro" id="IPR036393">
    <property type="entry name" value="AceGlu_kinase-like_sf"/>
</dbReference>
<dbReference type="EMBL" id="LAZR01003183">
    <property type="protein sequence ID" value="KKN21053.1"/>
    <property type="molecule type" value="Genomic_DNA"/>
</dbReference>
<gene>
    <name evidence="9" type="ORF">LCGC14_0929310</name>
</gene>
<reference evidence="9" key="1">
    <citation type="journal article" date="2015" name="Nature">
        <title>Complex archaea that bridge the gap between prokaryotes and eukaryotes.</title>
        <authorList>
            <person name="Spang A."/>
            <person name="Saw J.H."/>
            <person name="Jorgensen S.L."/>
            <person name="Zaremba-Niedzwiedzka K."/>
            <person name="Martijn J."/>
            <person name="Lind A.E."/>
            <person name="van Eijk R."/>
            <person name="Schleper C."/>
            <person name="Guy L."/>
            <person name="Ettema T.J."/>
        </authorList>
    </citation>
    <scope>NUCLEOTIDE SEQUENCE</scope>
</reference>
<dbReference type="AlphaFoldDB" id="A0A0F9RV06"/>
<dbReference type="InterPro" id="IPR001057">
    <property type="entry name" value="Glu/AcGlu_kinase"/>
</dbReference>
<evidence type="ECO:0000259" key="8">
    <source>
        <dbReference type="Pfam" id="PF00696"/>
    </source>
</evidence>
<dbReference type="PRINTS" id="PR00474">
    <property type="entry name" value="GLU5KINASE"/>
</dbReference>
<dbReference type="CDD" id="cd04242">
    <property type="entry name" value="AAK_G5K_ProB"/>
    <property type="match status" value="1"/>
</dbReference>
<dbReference type="PIRSF" id="PIRSF000729">
    <property type="entry name" value="GK"/>
    <property type="match status" value="1"/>
</dbReference>
<dbReference type="Pfam" id="PF00696">
    <property type="entry name" value="AA_kinase"/>
    <property type="match status" value="1"/>
</dbReference>
<evidence type="ECO:0000256" key="1">
    <source>
        <dbReference type="ARBA" id="ARBA00022490"/>
    </source>
</evidence>
<keyword evidence="4" id="KW-0808">Transferase</keyword>
<evidence type="ECO:0000256" key="6">
    <source>
        <dbReference type="ARBA" id="ARBA00022777"/>
    </source>
</evidence>
<dbReference type="GO" id="GO:0005524">
    <property type="term" value="F:ATP binding"/>
    <property type="evidence" value="ECO:0007669"/>
    <property type="project" value="UniProtKB-KW"/>
</dbReference>
<evidence type="ECO:0000256" key="3">
    <source>
        <dbReference type="ARBA" id="ARBA00022650"/>
    </source>
</evidence>
<sequence>MRIFPSEVKKIVVKVSTQMLTDGAAEIYYEKIKAFVEEIAELINLGYEIIIVSSGAIGMGMTRLKMKKRPKDYKKLQALASVGQIHLMQNYQKEFDKYGLNVGQILLSADDTKNSTRRANVRNTLEVLLEKGIVPIINENDSVAIEELNYGDNDTLSALVAILLYVDLLIILTDVEGLCDKNPKIHSDYKVIKQIDMINEDLEKMVEDFDGGITFGGMTSKIRAIEKLTSIGIPGIITSFNNDDVLKRIVSGEVIGTYFTPRKQF</sequence>
<dbReference type="SUPFAM" id="SSF53633">
    <property type="entry name" value="Carbamate kinase-like"/>
    <property type="match status" value="1"/>
</dbReference>
<proteinExistence type="inferred from homology"/>
<dbReference type="InterPro" id="IPR005715">
    <property type="entry name" value="Glu_5kinase/COase_Synthase"/>
</dbReference>
<comment type="caution">
    <text evidence="9">The sequence shown here is derived from an EMBL/GenBank/DDBJ whole genome shotgun (WGS) entry which is preliminary data.</text>
</comment>
<keyword evidence="5" id="KW-0547">Nucleotide-binding</keyword>
<dbReference type="PANTHER" id="PTHR43654:SF1">
    <property type="entry name" value="ISOPENTENYL PHOSPHATE KINASE"/>
    <property type="match status" value="1"/>
</dbReference>
<dbReference type="GO" id="GO:0005829">
    <property type="term" value="C:cytosol"/>
    <property type="evidence" value="ECO:0007669"/>
    <property type="project" value="TreeGrafter"/>
</dbReference>
<evidence type="ECO:0000256" key="4">
    <source>
        <dbReference type="ARBA" id="ARBA00022679"/>
    </source>
</evidence>
<dbReference type="FunFam" id="3.40.1160.10:FF:000018">
    <property type="entry name" value="Glutamate 5-kinase"/>
    <property type="match status" value="1"/>
</dbReference>
<dbReference type="GO" id="GO:0008652">
    <property type="term" value="P:amino acid biosynthetic process"/>
    <property type="evidence" value="ECO:0007669"/>
    <property type="project" value="UniProtKB-KW"/>
</dbReference>